<gene>
    <name evidence="1" type="ORF">ACFQGL_20895</name>
</gene>
<dbReference type="EMBL" id="JBHSQS010000012">
    <property type="protein sequence ID" value="MFC5925800.1"/>
    <property type="molecule type" value="Genomic_DNA"/>
</dbReference>
<evidence type="ECO:0000313" key="1">
    <source>
        <dbReference type="EMBL" id="MFC5925800.1"/>
    </source>
</evidence>
<evidence type="ECO:0008006" key="3">
    <source>
        <dbReference type="Google" id="ProtNLM"/>
    </source>
</evidence>
<keyword evidence="2" id="KW-1185">Reference proteome</keyword>
<reference evidence="2" key="1">
    <citation type="journal article" date="2019" name="Int. J. Syst. Evol. Microbiol.">
        <title>The Global Catalogue of Microorganisms (GCM) 10K type strain sequencing project: providing services to taxonomists for standard genome sequencing and annotation.</title>
        <authorList>
            <consortium name="The Broad Institute Genomics Platform"/>
            <consortium name="The Broad Institute Genome Sequencing Center for Infectious Disease"/>
            <person name="Wu L."/>
            <person name="Ma J."/>
        </authorList>
    </citation>
    <scope>NUCLEOTIDE SEQUENCE [LARGE SCALE GENOMIC DNA]</scope>
    <source>
        <strain evidence="2">CGMCC 4.7144</strain>
    </source>
</reference>
<organism evidence="1 2">
    <name type="scientific">Micromonospora vulcania</name>
    <dbReference type="NCBI Taxonomy" id="1441873"/>
    <lineage>
        <taxon>Bacteria</taxon>
        <taxon>Bacillati</taxon>
        <taxon>Actinomycetota</taxon>
        <taxon>Actinomycetes</taxon>
        <taxon>Micromonosporales</taxon>
        <taxon>Micromonosporaceae</taxon>
        <taxon>Micromonospora</taxon>
    </lineage>
</organism>
<proteinExistence type="predicted"/>
<dbReference type="Proteomes" id="UP001596226">
    <property type="component" value="Unassembled WGS sequence"/>
</dbReference>
<dbReference type="RefSeq" id="WP_377513875.1">
    <property type="nucleotide sequence ID" value="NZ_JBHSQS010000012.1"/>
</dbReference>
<accession>A0ABW1HBM3</accession>
<protein>
    <recommendedName>
        <fullName evidence="3">DUF397 domain-containing protein</fullName>
    </recommendedName>
</protein>
<name>A0ABW1HBM3_9ACTN</name>
<comment type="caution">
    <text evidence="1">The sequence shown here is derived from an EMBL/GenBank/DDBJ whole genome shotgun (WGS) entry which is preliminary data.</text>
</comment>
<sequence>MPAPTSPDDRVDPAQDRLEVAIDGDLNRILRNSLRPDVQIRVSRQGWAAFIASIRSGQDY</sequence>
<evidence type="ECO:0000313" key="2">
    <source>
        <dbReference type="Proteomes" id="UP001596226"/>
    </source>
</evidence>